<evidence type="ECO:0000256" key="3">
    <source>
        <dbReference type="SAM" id="Coils"/>
    </source>
</evidence>
<keyword evidence="3" id="KW-0175">Coiled coil</keyword>
<name>A0ABP1GAR2_9CHLO</name>
<feature type="compositionally biased region" description="Basic residues" evidence="4">
    <location>
        <begin position="317"/>
        <end position="334"/>
    </location>
</feature>
<dbReference type="Proteomes" id="UP001497392">
    <property type="component" value="Unassembled WGS sequence"/>
</dbReference>
<evidence type="ECO:0000256" key="2">
    <source>
        <dbReference type="PROSITE-ProRule" id="PRU00176"/>
    </source>
</evidence>
<gene>
    <name evidence="6" type="primary">g12586</name>
    <name evidence="6" type="ORF">VP750_LOCUS11195</name>
</gene>
<dbReference type="SMART" id="SM00360">
    <property type="entry name" value="RRM"/>
    <property type="match status" value="2"/>
</dbReference>
<keyword evidence="7" id="KW-1185">Reference proteome</keyword>
<dbReference type="SUPFAM" id="SSF54928">
    <property type="entry name" value="RNA-binding domain, RBD"/>
    <property type="match status" value="2"/>
</dbReference>
<feature type="coiled-coil region" evidence="3">
    <location>
        <begin position="229"/>
        <end position="256"/>
    </location>
</feature>
<evidence type="ECO:0000256" key="4">
    <source>
        <dbReference type="SAM" id="MobiDB-lite"/>
    </source>
</evidence>
<dbReference type="EMBL" id="CAXHTA020000020">
    <property type="protein sequence ID" value="CAL5229289.1"/>
    <property type="molecule type" value="Genomic_DNA"/>
</dbReference>
<feature type="compositionally biased region" description="Low complexity" evidence="4">
    <location>
        <begin position="510"/>
        <end position="536"/>
    </location>
</feature>
<feature type="compositionally biased region" description="Pro residues" evidence="4">
    <location>
        <begin position="471"/>
        <end position="493"/>
    </location>
</feature>
<accession>A0ABP1GAR2</accession>
<dbReference type="InterPro" id="IPR035979">
    <property type="entry name" value="RBD_domain_sf"/>
</dbReference>
<feature type="compositionally biased region" description="Gly residues" evidence="4">
    <location>
        <begin position="561"/>
        <end position="574"/>
    </location>
</feature>
<evidence type="ECO:0000313" key="7">
    <source>
        <dbReference type="Proteomes" id="UP001497392"/>
    </source>
</evidence>
<evidence type="ECO:0000259" key="5">
    <source>
        <dbReference type="PROSITE" id="PS50102"/>
    </source>
</evidence>
<feature type="compositionally biased region" description="Polar residues" evidence="4">
    <location>
        <begin position="443"/>
        <end position="460"/>
    </location>
</feature>
<feature type="compositionally biased region" description="Pro residues" evidence="4">
    <location>
        <begin position="537"/>
        <end position="552"/>
    </location>
</feature>
<comment type="caution">
    <text evidence="6">The sequence shown here is derived from an EMBL/GenBank/DDBJ whole genome shotgun (WGS) entry which is preliminary data.</text>
</comment>
<reference evidence="6 7" key="1">
    <citation type="submission" date="2024-06" db="EMBL/GenBank/DDBJ databases">
        <authorList>
            <person name="Kraege A."/>
            <person name="Thomma B."/>
        </authorList>
    </citation>
    <scope>NUCLEOTIDE SEQUENCE [LARGE SCALE GENOMIC DNA]</scope>
</reference>
<keyword evidence="1 2" id="KW-0694">RNA-binding</keyword>
<feature type="region of interest" description="Disordered" evidence="4">
    <location>
        <begin position="296"/>
        <end position="574"/>
    </location>
</feature>
<dbReference type="InterPro" id="IPR012677">
    <property type="entry name" value="Nucleotide-bd_a/b_plait_sf"/>
</dbReference>
<dbReference type="Gene3D" id="3.30.70.330">
    <property type="match status" value="2"/>
</dbReference>
<feature type="domain" description="RRM" evidence="5">
    <location>
        <begin position="25"/>
        <end position="105"/>
    </location>
</feature>
<dbReference type="InterPro" id="IPR000504">
    <property type="entry name" value="RRM_dom"/>
</dbReference>
<feature type="domain" description="RRM" evidence="5">
    <location>
        <begin position="107"/>
        <end position="189"/>
    </location>
</feature>
<protein>
    <submittedName>
        <fullName evidence="6">G12586 protein</fullName>
    </submittedName>
</protein>
<proteinExistence type="predicted"/>
<dbReference type="PANTHER" id="PTHR23189">
    <property type="entry name" value="RNA RECOGNITION MOTIF-CONTAINING"/>
    <property type="match status" value="1"/>
</dbReference>
<evidence type="ECO:0000313" key="6">
    <source>
        <dbReference type="EMBL" id="CAL5229289.1"/>
    </source>
</evidence>
<dbReference type="Pfam" id="PF00076">
    <property type="entry name" value="RRM_1"/>
    <property type="match status" value="2"/>
</dbReference>
<dbReference type="PROSITE" id="PS50102">
    <property type="entry name" value="RRM"/>
    <property type="match status" value="2"/>
</dbReference>
<evidence type="ECO:0000256" key="1">
    <source>
        <dbReference type="ARBA" id="ARBA00022884"/>
    </source>
</evidence>
<organism evidence="6 7">
    <name type="scientific">Coccomyxa viridis</name>
    <dbReference type="NCBI Taxonomy" id="1274662"/>
    <lineage>
        <taxon>Eukaryota</taxon>
        <taxon>Viridiplantae</taxon>
        <taxon>Chlorophyta</taxon>
        <taxon>core chlorophytes</taxon>
        <taxon>Trebouxiophyceae</taxon>
        <taxon>Trebouxiophyceae incertae sedis</taxon>
        <taxon>Coccomyxaceae</taxon>
        <taxon>Coccomyxa</taxon>
    </lineage>
</organism>
<feature type="compositionally biased region" description="Basic and acidic residues" evidence="4">
    <location>
        <begin position="300"/>
        <end position="313"/>
    </location>
</feature>
<sequence length="574" mass="61087">MARGRRVHEALHACDQVLMSNYGATELFVANFFGIQEELQQLFGAHGSLQEFWVSQKKGVKTQAPSQGLYGVVRMATHEEAFVAKKALNNTAVNGKVMSVRWAANVRVLWVGQLGPSVNNAALEAAFAQFGPVAKAVVVSDAHANTSRRFGFVAFERKEDCQRALAMCGKNMFLIGNSARPVVVEMARTEDADEGFPEEEGKSKAEGMAPPLGLPAHFALEGTAEHSIALQLRQAQEQYRQTRQRLKAELQETESALLRGVMPSALALQPPMRVAPVSAPALGNGQVPAPWLTSSAAVEGPERSPPRQRDRRSLSPPRRRHENFHHVAPPKRLRTARDFSDNRYMPRSGETAPPPDVAAAAAAPRSSGGFVRGGTLGTVAQDGSAQPPSPSRQRHGQPPAHTPAAEQDNGAPSLPGAKPLGSHDHGGIGFSMDSPAIPAPPVSSFQPGQGAPPQTSQPASSAYMGGGMQYMPPPQAPPPPQPAPPPSYPPRQGPMPHQGARPQHYPPPGAQGWQGAQQQPAWGGQMPGQGQQYYGGQPPPPGQPMHPPPPQHGTPQYMGTVGRGGGPYGRGRGY</sequence>